<accession>A0A085M8D4</accession>
<gene>
    <name evidence="6" type="ORF">M513_05586</name>
    <name evidence="7" type="ORF">M514_05586</name>
</gene>
<dbReference type="PROSITE" id="PS50081">
    <property type="entry name" value="ZF_DAG_PE_2"/>
    <property type="match status" value="1"/>
</dbReference>
<dbReference type="PROSITE" id="PS50238">
    <property type="entry name" value="RHOGAP"/>
    <property type="match status" value="1"/>
</dbReference>
<dbReference type="InterPro" id="IPR000198">
    <property type="entry name" value="RhoGAP_dom"/>
</dbReference>
<dbReference type="GO" id="GO:0046872">
    <property type="term" value="F:metal ion binding"/>
    <property type="evidence" value="ECO:0007669"/>
    <property type="project" value="UniProtKB-KW"/>
</dbReference>
<dbReference type="InterPro" id="IPR046349">
    <property type="entry name" value="C1-like_sf"/>
</dbReference>
<dbReference type="GO" id="GO:0007266">
    <property type="term" value="P:Rho protein signal transduction"/>
    <property type="evidence" value="ECO:0007669"/>
    <property type="project" value="TreeGrafter"/>
</dbReference>
<dbReference type="GO" id="GO:0000281">
    <property type="term" value="P:mitotic cytokinesis"/>
    <property type="evidence" value="ECO:0007669"/>
    <property type="project" value="TreeGrafter"/>
</dbReference>
<dbReference type="SUPFAM" id="SSF48350">
    <property type="entry name" value="GTPase activation domain, GAP"/>
    <property type="match status" value="1"/>
</dbReference>
<dbReference type="GO" id="GO:0051233">
    <property type="term" value="C:spindle midzone"/>
    <property type="evidence" value="ECO:0007669"/>
    <property type="project" value="TreeGrafter"/>
</dbReference>
<dbReference type="InterPro" id="IPR002219">
    <property type="entry name" value="PKC_DAG/PE"/>
</dbReference>
<keyword evidence="3" id="KW-0175">Coiled coil</keyword>
<dbReference type="PROSITE" id="PS00479">
    <property type="entry name" value="ZF_DAG_PE_1"/>
    <property type="match status" value="1"/>
</dbReference>
<dbReference type="PANTHER" id="PTHR46199">
    <property type="entry name" value="RAC GTPASE-ACTIVATING PROTEIN 1"/>
    <property type="match status" value="1"/>
</dbReference>
<sequence>MKSYGALGDVLAELYGHLNFTNQYTSFLEEEIKMLQLFAQSSWQHWSECNSECQLLQKELMKQEEELTSLRNEFQEEKAKLLECRSQLSTVLQERQALLTRNCFLQSKVKSVRSMLELCTEITNANRFQLENLLDNSKIEDCESLSSATEIDFDQTDDRCIMKGTTKLCGSSIHLRRIGNSAPDLRSIDFTNTSDNNGNLPTENSEKIEWPMRTLSERIGLKSRRVFQPKNVNANRQGKRPVALDVNPSITCLISCLSKRTHMLLCKTVIRTETCHVCESRICFGKSAMRCLNCLMLCHKECLNNAVSFCIPNTSSSRKMRGRLVDYVPQSPPYIPQLLVHCLVEIERRNPIPFGLYETNENEDQALKLLEKFLTCRTAPNLKTVENVNVLTSCVKMFLEQLAEPLIPRTSTREFLKYHNAKTVTCKAEGLREAFEELPLPNRDTLAFLLIHLRKIVQMSSSYGKTKAILARTFGPIVFRSSLTRKNECDIELLEQRVKMKLKFFHEKKQCSPYFLSPKHFGDDTFSKVLNAPETMSFIDFDDHRFS</sequence>
<dbReference type="Proteomes" id="UP000030758">
    <property type="component" value="Unassembled WGS sequence"/>
</dbReference>
<evidence type="ECO:0000313" key="6">
    <source>
        <dbReference type="EMBL" id="KFD53480.1"/>
    </source>
</evidence>
<feature type="domain" description="Rho-GAP" evidence="5">
    <location>
        <begin position="322"/>
        <end position="505"/>
    </location>
</feature>
<evidence type="ECO:0000259" key="5">
    <source>
        <dbReference type="PROSITE" id="PS50238"/>
    </source>
</evidence>
<feature type="coiled-coil region" evidence="3">
    <location>
        <begin position="53"/>
        <end position="87"/>
    </location>
</feature>
<dbReference type="CDD" id="cd20821">
    <property type="entry name" value="C1_MgcRacGAP"/>
    <property type="match status" value="1"/>
</dbReference>
<dbReference type="InterPro" id="IPR008936">
    <property type="entry name" value="Rho_GTPase_activation_prot"/>
</dbReference>
<dbReference type="GO" id="GO:0005634">
    <property type="term" value="C:nucleus"/>
    <property type="evidence" value="ECO:0007669"/>
    <property type="project" value="TreeGrafter"/>
</dbReference>
<dbReference type="Gene3D" id="3.30.60.20">
    <property type="match status" value="1"/>
</dbReference>
<keyword evidence="8" id="KW-1185">Reference proteome</keyword>
<evidence type="ECO:0000313" key="8">
    <source>
        <dbReference type="Proteomes" id="UP000030764"/>
    </source>
</evidence>
<evidence type="ECO:0000256" key="3">
    <source>
        <dbReference type="SAM" id="Coils"/>
    </source>
</evidence>
<dbReference type="GO" id="GO:0097149">
    <property type="term" value="C:centralspindlin complex"/>
    <property type="evidence" value="ECO:0007669"/>
    <property type="project" value="TreeGrafter"/>
</dbReference>
<dbReference type="Pfam" id="PF00620">
    <property type="entry name" value="RhoGAP"/>
    <property type="match status" value="1"/>
</dbReference>
<keyword evidence="1" id="KW-0479">Metal-binding</keyword>
<dbReference type="GO" id="GO:0030496">
    <property type="term" value="C:midbody"/>
    <property type="evidence" value="ECO:0007669"/>
    <property type="project" value="TreeGrafter"/>
</dbReference>
<dbReference type="GO" id="GO:0032154">
    <property type="term" value="C:cleavage furrow"/>
    <property type="evidence" value="ECO:0007669"/>
    <property type="project" value="TreeGrafter"/>
</dbReference>
<dbReference type="SUPFAM" id="SSF57889">
    <property type="entry name" value="Cysteine-rich domain"/>
    <property type="match status" value="1"/>
</dbReference>
<dbReference type="AlphaFoldDB" id="A0A085M8D4"/>
<organism evidence="6 8">
    <name type="scientific">Trichuris suis</name>
    <name type="common">pig whipworm</name>
    <dbReference type="NCBI Taxonomy" id="68888"/>
    <lineage>
        <taxon>Eukaryota</taxon>
        <taxon>Metazoa</taxon>
        <taxon>Ecdysozoa</taxon>
        <taxon>Nematoda</taxon>
        <taxon>Enoplea</taxon>
        <taxon>Dorylaimia</taxon>
        <taxon>Trichinellida</taxon>
        <taxon>Trichuridae</taxon>
        <taxon>Trichuris</taxon>
    </lineage>
</organism>
<dbReference type="GO" id="GO:0005096">
    <property type="term" value="F:GTPase activator activity"/>
    <property type="evidence" value="ECO:0007669"/>
    <property type="project" value="TreeGrafter"/>
</dbReference>
<dbReference type="Gene3D" id="1.10.555.10">
    <property type="entry name" value="Rho GTPase activation protein"/>
    <property type="match status" value="1"/>
</dbReference>
<name>A0A085M8D4_9BILA</name>
<reference evidence="6 8" key="1">
    <citation type="journal article" date="2014" name="Nat. Genet.">
        <title>Genome and transcriptome of the porcine whipworm Trichuris suis.</title>
        <authorList>
            <person name="Jex A.R."/>
            <person name="Nejsum P."/>
            <person name="Schwarz E.M."/>
            <person name="Hu L."/>
            <person name="Young N.D."/>
            <person name="Hall R.S."/>
            <person name="Korhonen P.K."/>
            <person name="Liao S."/>
            <person name="Thamsborg S."/>
            <person name="Xia J."/>
            <person name="Xu P."/>
            <person name="Wang S."/>
            <person name="Scheerlinck J.P."/>
            <person name="Hofmann A."/>
            <person name="Sternberg P.W."/>
            <person name="Wang J."/>
            <person name="Gasser R.B."/>
        </authorList>
    </citation>
    <scope>NUCLEOTIDE SEQUENCE [LARGE SCALE GENOMIC DNA]</scope>
    <source>
        <strain evidence="7">DCEP-RM93F</strain>
        <strain evidence="6">DCEP-RM93M</strain>
    </source>
</reference>
<keyword evidence="2" id="KW-0862">Zinc</keyword>
<evidence type="ECO:0008006" key="9">
    <source>
        <dbReference type="Google" id="ProtNLM"/>
    </source>
</evidence>
<proteinExistence type="predicted"/>
<evidence type="ECO:0000256" key="1">
    <source>
        <dbReference type="ARBA" id="ARBA00022723"/>
    </source>
</evidence>
<feature type="domain" description="Phorbol-ester/DAG-type" evidence="4">
    <location>
        <begin position="261"/>
        <end position="310"/>
    </location>
</feature>
<protein>
    <recommendedName>
        <fullName evidence="9">RhoGAP domain protein</fullName>
    </recommendedName>
</protein>
<dbReference type="SMART" id="SM00109">
    <property type="entry name" value="C1"/>
    <property type="match status" value="1"/>
</dbReference>
<evidence type="ECO:0000259" key="4">
    <source>
        <dbReference type="PROSITE" id="PS50081"/>
    </source>
</evidence>
<evidence type="ECO:0000256" key="2">
    <source>
        <dbReference type="ARBA" id="ARBA00022833"/>
    </source>
</evidence>
<dbReference type="GO" id="GO:0051256">
    <property type="term" value="P:mitotic spindle midzone assembly"/>
    <property type="evidence" value="ECO:0007669"/>
    <property type="project" value="TreeGrafter"/>
</dbReference>
<dbReference type="PANTHER" id="PTHR46199:SF3">
    <property type="entry name" value="RAC GTPASE-ACTIVATING PROTEIN 1"/>
    <property type="match status" value="1"/>
</dbReference>
<dbReference type="Proteomes" id="UP000030764">
    <property type="component" value="Unassembled WGS sequence"/>
</dbReference>
<dbReference type="EMBL" id="KL363216">
    <property type="protein sequence ID" value="KFD53480.1"/>
    <property type="molecule type" value="Genomic_DNA"/>
</dbReference>
<evidence type="ECO:0000313" key="7">
    <source>
        <dbReference type="EMBL" id="KFD71854.1"/>
    </source>
</evidence>
<dbReference type="SMART" id="SM00324">
    <property type="entry name" value="RhoGAP"/>
    <property type="match status" value="1"/>
</dbReference>
<dbReference type="EMBL" id="KL367480">
    <property type="protein sequence ID" value="KFD71854.1"/>
    <property type="molecule type" value="Genomic_DNA"/>
</dbReference>